<keyword evidence="2" id="KW-1185">Reference proteome</keyword>
<comment type="caution">
    <text evidence="1">The sequence shown here is derived from an EMBL/GenBank/DDBJ whole genome shotgun (WGS) entry which is preliminary data.</text>
</comment>
<evidence type="ECO:0000313" key="1">
    <source>
        <dbReference type="EMBL" id="KAJ3806039.1"/>
    </source>
</evidence>
<feature type="non-terminal residue" evidence="1">
    <location>
        <position position="102"/>
    </location>
</feature>
<dbReference type="EMBL" id="MU795486">
    <property type="protein sequence ID" value="KAJ3806039.1"/>
    <property type="molecule type" value="Genomic_DNA"/>
</dbReference>
<gene>
    <name evidence="1" type="ORF">F5876DRAFT_22731</name>
</gene>
<organism evidence="1 2">
    <name type="scientific">Lentinula aff. lateritia</name>
    <dbReference type="NCBI Taxonomy" id="2804960"/>
    <lineage>
        <taxon>Eukaryota</taxon>
        <taxon>Fungi</taxon>
        <taxon>Dikarya</taxon>
        <taxon>Basidiomycota</taxon>
        <taxon>Agaricomycotina</taxon>
        <taxon>Agaricomycetes</taxon>
        <taxon>Agaricomycetidae</taxon>
        <taxon>Agaricales</taxon>
        <taxon>Marasmiineae</taxon>
        <taxon>Omphalotaceae</taxon>
        <taxon>Lentinula</taxon>
    </lineage>
</organism>
<sequence length="102" mass="12023">SSYRLVVLECCFLKMLTLIIDRRLREYAEDQDLLPLTQNGFRPGYRTTNNPFILKTMVDTAKAMGKPLYVAYMDWTHTFPLTNRPMMWMKLKRMGIRGSLID</sequence>
<feature type="non-terminal residue" evidence="1">
    <location>
        <position position="1"/>
    </location>
</feature>
<dbReference type="Proteomes" id="UP001163835">
    <property type="component" value="Unassembled WGS sequence"/>
</dbReference>
<reference evidence="1" key="1">
    <citation type="submission" date="2022-09" db="EMBL/GenBank/DDBJ databases">
        <title>A Global Phylogenomic Analysis of the Shiitake Genus Lentinula.</title>
        <authorList>
            <consortium name="DOE Joint Genome Institute"/>
            <person name="Sierra-Patev S."/>
            <person name="Min B."/>
            <person name="Naranjo-Ortiz M."/>
            <person name="Looney B."/>
            <person name="Konkel Z."/>
            <person name="Slot J.C."/>
            <person name="Sakamoto Y."/>
            <person name="Steenwyk J.L."/>
            <person name="Rokas A."/>
            <person name="Carro J."/>
            <person name="Camarero S."/>
            <person name="Ferreira P."/>
            <person name="Molpeceres G."/>
            <person name="Ruiz-Duenas F.J."/>
            <person name="Serrano A."/>
            <person name="Henrissat B."/>
            <person name="Drula E."/>
            <person name="Hughes K.W."/>
            <person name="Mata J.L."/>
            <person name="Ishikawa N.K."/>
            <person name="Vargas-Isla R."/>
            <person name="Ushijima S."/>
            <person name="Smith C.A."/>
            <person name="Ahrendt S."/>
            <person name="Andreopoulos W."/>
            <person name="He G."/>
            <person name="Labutti K."/>
            <person name="Lipzen A."/>
            <person name="Ng V."/>
            <person name="Riley R."/>
            <person name="Sandor L."/>
            <person name="Barry K."/>
            <person name="Martinez A.T."/>
            <person name="Xiao Y."/>
            <person name="Gibbons J.G."/>
            <person name="Terashima K."/>
            <person name="Grigoriev I.V."/>
            <person name="Hibbett D.S."/>
        </authorList>
    </citation>
    <scope>NUCLEOTIDE SEQUENCE</scope>
    <source>
        <strain evidence="1">TMI1499</strain>
    </source>
</reference>
<name>A0ACC1TNB5_9AGAR</name>
<accession>A0ACC1TNB5</accession>
<evidence type="ECO:0000313" key="2">
    <source>
        <dbReference type="Proteomes" id="UP001163835"/>
    </source>
</evidence>
<proteinExistence type="predicted"/>
<protein>
    <submittedName>
        <fullName evidence="1">Uncharacterized protein</fullName>
    </submittedName>
</protein>